<accession>A0ABP9MJ53</accession>
<name>A0ABP9MJ53_9FLAO</name>
<proteinExistence type="predicted"/>
<sequence>MKDELFDISFRKLAVWYLPTFLRTRIMKAFIIMLIYPMELLYIEFMKVRKRNLIKMNHNYQKFSMEKRLNDAFDTVSRRIKIVKAVQYEGVFIYTEGEIDPSSPGYFSGNINNKMKWVNGDDKPIYLRMESELTSEFDFIVEIPNTNIDQAQLRAEINFYVLQSKNYDIKII</sequence>
<evidence type="ECO:0000313" key="3">
    <source>
        <dbReference type="Proteomes" id="UP001500353"/>
    </source>
</evidence>
<feature type="transmembrane region" description="Helical" evidence="1">
    <location>
        <begin position="26"/>
        <end position="45"/>
    </location>
</feature>
<dbReference type="RefSeq" id="WP_345206121.1">
    <property type="nucleotide sequence ID" value="NZ_BAABHX010000005.1"/>
</dbReference>
<keyword evidence="1" id="KW-0472">Membrane</keyword>
<evidence type="ECO:0000256" key="1">
    <source>
        <dbReference type="SAM" id="Phobius"/>
    </source>
</evidence>
<evidence type="ECO:0000313" key="2">
    <source>
        <dbReference type="EMBL" id="GAA5096962.1"/>
    </source>
</evidence>
<dbReference type="Proteomes" id="UP001500353">
    <property type="component" value="Unassembled WGS sequence"/>
</dbReference>
<protein>
    <submittedName>
        <fullName evidence="2">Uncharacterized protein</fullName>
    </submittedName>
</protein>
<keyword evidence="1" id="KW-1133">Transmembrane helix</keyword>
<gene>
    <name evidence="2" type="ORF">GCM10023210_31400</name>
</gene>
<reference evidence="3" key="1">
    <citation type="journal article" date="2019" name="Int. J. Syst. Evol. Microbiol.">
        <title>The Global Catalogue of Microorganisms (GCM) 10K type strain sequencing project: providing services to taxonomists for standard genome sequencing and annotation.</title>
        <authorList>
            <consortium name="The Broad Institute Genomics Platform"/>
            <consortium name="The Broad Institute Genome Sequencing Center for Infectious Disease"/>
            <person name="Wu L."/>
            <person name="Ma J."/>
        </authorList>
    </citation>
    <scope>NUCLEOTIDE SEQUENCE [LARGE SCALE GENOMIC DNA]</scope>
    <source>
        <strain evidence="3">JCM 18019</strain>
    </source>
</reference>
<keyword evidence="1" id="KW-0812">Transmembrane</keyword>
<comment type="caution">
    <text evidence="2">The sequence shown here is derived from an EMBL/GenBank/DDBJ whole genome shotgun (WGS) entry which is preliminary data.</text>
</comment>
<dbReference type="EMBL" id="BAABHX010000005">
    <property type="protein sequence ID" value="GAA5096962.1"/>
    <property type="molecule type" value="Genomic_DNA"/>
</dbReference>
<organism evidence="2 3">
    <name type="scientific">Chryseobacterium ginsengisoli</name>
    <dbReference type="NCBI Taxonomy" id="363853"/>
    <lineage>
        <taxon>Bacteria</taxon>
        <taxon>Pseudomonadati</taxon>
        <taxon>Bacteroidota</taxon>
        <taxon>Flavobacteriia</taxon>
        <taxon>Flavobacteriales</taxon>
        <taxon>Weeksellaceae</taxon>
        <taxon>Chryseobacterium group</taxon>
        <taxon>Chryseobacterium</taxon>
    </lineage>
</organism>
<keyword evidence="3" id="KW-1185">Reference proteome</keyword>